<organism evidence="1 2">
    <name type="scientific">Fusarium mundagurra</name>
    <dbReference type="NCBI Taxonomy" id="1567541"/>
    <lineage>
        <taxon>Eukaryota</taxon>
        <taxon>Fungi</taxon>
        <taxon>Dikarya</taxon>
        <taxon>Ascomycota</taxon>
        <taxon>Pezizomycotina</taxon>
        <taxon>Sordariomycetes</taxon>
        <taxon>Hypocreomycetidae</taxon>
        <taxon>Hypocreales</taxon>
        <taxon>Nectriaceae</taxon>
        <taxon>Fusarium</taxon>
        <taxon>Fusarium fujikuroi species complex</taxon>
    </lineage>
</organism>
<evidence type="ECO:0000313" key="1">
    <source>
        <dbReference type="EMBL" id="KAF5719720.1"/>
    </source>
</evidence>
<gene>
    <name evidence="1" type="ORF">FMUND_4496</name>
</gene>
<accession>A0A8H5YVH2</accession>
<sequence length="192" mass="22014">MTTGSDQTYWPCFPPPALKLDYDTALRPHSQPRPLKPHPVLDREGYPISKPRATTTDIELAIFDTYRPTDKICRQARYTIQLTTDLPSAEWIIRERTTAAASEAKYKVLREPLKRRSSWELQYRKPTLHTTISLPSISRTISNLLVSSLARPERPQISQRLNSIMTTRDCVIITRFTKQGPAKTPQKLQIAD</sequence>
<dbReference type="Proteomes" id="UP000544331">
    <property type="component" value="Unassembled WGS sequence"/>
</dbReference>
<protein>
    <submittedName>
        <fullName evidence="1">Uncharacterized protein</fullName>
    </submittedName>
</protein>
<dbReference type="OrthoDB" id="10646585at2759"/>
<name>A0A8H5YVH2_9HYPO</name>
<comment type="caution">
    <text evidence="1">The sequence shown here is derived from an EMBL/GenBank/DDBJ whole genome shotgun (WGS) entry which is preliminary data.</text>
</comment>
<dbReference type="AlphaFoldDB" id="A0A8H5YVH2"/>
<reference evidence="1 2" key="1">
    <citation type="submission" date="2020-05" db="EMBL/GenBank/DDBJ databases">
        <title>Identification and distribution of gene clusters putatively required for synthesis of sphingolipid metabolism inhibitors in phylogenetically diverse species of the filamentous fungus Fusarium.</title>
        <authorList>
            <person name="Kim H.-S."/>
            <person name="Busman M."/>
            <person name="Brown D.W."/>
            <person name="Divon H."/>
            <person name="Uhlig S."/>
            <person name="Proctor R.H."/>
        </authorList>
    </citation>
    <scope>NUCLEOTIDE SEQUENCE [LARGE SCALE GENOMIC DNA]</scope>
    <source>
        <strain evidence="1 2">NRRL 66235</strain>
    </source>
</reference>
<evidence type="ECO:0000313" key="2">
    <source>
        <dbReference type="Proteomes" id="UP000544331"/>
    </source>
</evidence>
<proteinExistence type="predicted"/>
<keyword evidence="2" id="KW-1185">Reference proteome</keyword>
<dbReference type="EMBL" id="JAAOAN010000140">
    <property type="protein sequence ID" value="KAF5719720.1"/>
    <property type="molecule type" value="Genomic_DNA"/>
</dbReference>